<evidence type="ECO:0000313" key="1">
    <source>
        <dbReference type="EMBL" id="XDJ15157.1"/>
    </source>
</evidence>
<proteinExistence type="predicted"/>
<organism evidence="1">
    <name type="scientific">Pseudomonas phage HRDY3</name>
    <dbReference type="NCBI Taxonomy" id="3236930"/>
    <lineage>
        <taxon>Viruses</taxon>
    </lineage>
</organism>
<reference evidence="1" key="1">
    <citation type="submission" date="2024-07" db="EMBL/GenBank/DDBJ databases">
        <authorList>
            <person name="Bringhurst R.M."/>
            <person name="Homer T.E."/>
        </authorList>
    </citation>
    <scope>NUCLEOTIDE SEQUENCE</scope>
</reference>
<name>A0AB39CE10_9VIRU</name>
<protein>
    <submittedName>
        <fullName evidence="1">Uncharacterized protein</fullName>
    </submittedName>
</protein>
<dbReference type="EMBL" id="PQ015379">
    <property type="protein sequence ID" value="XDJ15157.1"/>
    <property type="molecule type" value="Genomic_DNA"/>
</dbReference>
<accession>A0AB39CE10</accession>
<sequence>MIKRGPSNVRRNHARNFIQTQAQARMDETVKAYNHQVSNALAVNAVQIVLYQVERQVGRPCSCCRTNVAIPGSVSNVTPTIPQRDRATDGIEFGFQDDDIFGAESEMDQHMFNDVQVRDVSGSQPDEGLRGIETEEYEDSVGQGSVNCGICYRSLKQPGYKAYGMQRTIYTHYDIERIEGYHLDSTSAPHALVREHNDGHVCFRLMIPKYFKSVIYSIREDLYVLREKPLRKDGAIITIDDLRRHAGQFMEIYVKSERFTHVVFEFDMGIPRINANIGGETTTLDYDRLQTMSDIPIVLGPEVSDVNEGDIVCIPERNLYLKIRDKERKIMQDQARLEWVCSSRVLQPTEPLRAIAKGYKLR</sequence>